<proteinExistence type="predicted"/>
<accession>A0ABP0WCI8</accession>
<dbReference type="EMBL" id="OZ020111">
    <property type="protein sequence ID" value="CAK9264515.1"/>
    <property type="molecule type" value="Genomic_DNA"/>
</dbReference>
<keyword evidence="2" id="KW-1185">Reference proteome</keyword>
<sequence length="75" mass="8563">MPAMMRVAYIHTRMKSQSALTDARCYKRRRGERAPPVATPNPRSLHVPLPLLTGRYHTACRTVRGTATSYTSYVW</sequence>
<protein>
    <submittedName>
        <fullName evidence="1">Uncharacterized protein</fullName>
    </submittedName>
</protein>
<gene>
    <name evidence="1" type="ORF">CSSPJE1EN1_LOCUS9993</name>
</gene>
<dbReference type="Proteomes" id="UP001497444">
    <property type="component" value="Chromosome 16"/>
</dbReference>
<evidence type="ECO:0000313" key="2">
    <source>
        <dbReference type="Proteomes" id="UP001497444"/>
    </source>
</evidence>
<reference evidence="1" key="1">
    <citation type="submission" date="2024-02" db="EMBL/GenBank/DDBJ databases">
        <authorList>
            <consortium name="ELIXIR-Norway"/>
            <consortium name="Elixir Norway"/>
        </authorList>
    </citation>
    <scope>NUCLEOTIDE SEQUENCE</scope>
</reference>
<name>A0ABP0WCI8_9BRYO</name>
<organism evidence="1 2">
    <name type="scientific">Sphagnum jensenii</name>
    <dbReference type="NCBI Taxonomy" id="128206"/>
    <lineage>
        <taxon>Eukaryota</taxon>
        <taxon>Viridiplantae</taxon>
        <taxon>Streptophyta</taxon>
        <taxon>Embryophyta</taxon>
        <taxon>Bryophyta</taxon>
        <taxon>Sphagnophytina</taxon>
        <taxon>Sphagnopsida</taxon>
        <taxon>Sphagnales</taxon>
        <taxon>Sphagnaceae</taxon>
        <taxon>Sphagnum</taxon>
    </lineage>
</organism>
<evidence type="ECO:0000313" key="1">
    <source>
        <dbReference type="EMBL" id="CAK9264515.1"/>
    </source>
</evidence>